<protein>
    <submittedName>
        <fullName evidence="1">Str. FM013</fullName>
    </submittedName>
</protein>
<dbReference type="EMBL" id="HG793181">
    <property type="protein sequence ID" value="CRL30340.1"/>
    <property type="molecule type" value="Genomic_DNA"/>
</dbReference>
<evidence type="ECO:0000313" key="2">
    <source>
        <dbReference type="Proteomes" id="UP000053732"/>
    </source>
</evidence>
<sequence>MGPMDLTAKRHVCAHWYFMTCEWSDCAKHPCLVTRVILKFWRSHGRCSMLYYSKLRRVSRDRTNFGPARAIQSGMDLSRFLLLTHWCTLNTLPSCHVTHGYGPDSTEDKSI</sequence>
<accession>A0A0G4PV46</accession>
<dbReference type="AlphaFoldDB" id="A0A0G4PV46"/>
<dbReference type="Proteomes" id="UP000053732">
    <property type="component" value="Unassembled WGS sequence"/>
</dbReference>
<keyword evidence="2" id="KW-1185">Reference proteome</keyword>
<organism evidence="1 2">
    <name type="scientific">Penicillium camemberti (strain FM 013)</name>
    <dbReference type="NCBI Taxonomy" id="1429867"/>
    <lineage>
        <taxon>Eukaryota</taxon>
        <taxon>Fungi</taxon>
        <taxon>Dikarya</taxon>
        <taxon>Ascomycota</taxon>
        <taxon>Pezizomycotina</taxon>
        <taxon>Eurotiomycetes</taxon>
        <taxon>Eurotiomycetidae</taxon>
        <taxon>Eurotiales</taxon>
        <taxon>Aspergillaceae</taxon>
        <taxon>Penicillium</taxon>
    </lineage>
</organism>
<reference evidence="1 2" key="1">
    <citation type="journal article" date="2014" name="Nat. Commun.">
        <title>Multiple recent horizontal transfers of a large genomic region in cheese making fungi.</title>
        <authorList>
            <person name="Cheeseman K."/>
            <person name="Ropars J."/>
            <person name="Renault P."/>
            <person name="Dupont J."/>
            <person name="Gouzy J."/>
            <person name="Branca A."/>
            <person name="Abraham A.L."/>
            <person name="Ceppi M."/>
            <person name="Conseiller E."/>
            <person name="Debuchy R."/>
            <person name="Malagnac F."/>
            <person name="Goarin A."/>
            <person name="Silar P."/>
            <person name="Lacoste S."/>
            <person name="Sallet E."/>
            <person name="Bensimon A."/>
            <person name="Giraud T."/>
            <person name="Brygoo Y."/>
        </authorList>
    </citation>
    <scope>NUCLEOTIDE SEQUENCE [LARGE SCALE GENOMIC DNA]</scope>
    <source>
        <strain evidence="2">FM 013</strain>
    </source>
</reference>
<name>A0A0G4PV46_PENC3</name>
<gene>
    <name evidence="1" type="ORF">PCAMFM013_S048g000052</name>
</gene>
<proteinExistence type="predicted"/>
<evidence type="ECO:0000313" key="1">
    <source>
        <dbReference type="EMBL" id="CRL30340.1"/>
    </source>
</evidence>